<dbReference type="EMBL" id="JAHHIF010000072">
    <property type="protein sequence ID" value="MBW4548808.1"/>
    <property type="molecule type" value="Genomic_DNA"/>
</dbReference>
<feature type="domain" description="CheR-type methyltransferase" evidence="1">
    <location>
        <begin position="8"/>
        <end position="283"/>
    </location>
</feature>
<proteinExistence type="predicted"/>
<dbReference type="PRINTS" id="PR00996">
    <property type="entry name" value="CHERMTFRASE"/>
</dbReference>
<dbReference type="InterPro" id="IPR029063">
    <property type="entry name" value="SAM-dependent_MTases_sf"/>
</dbReference>
<dbReference type="InterPro" id="IPR000780">
    <property type="entry name" value="CheR_MeTrfase"/>
</dbReference>
<name>A0A951PS98_9CYAN</name>
<dbReference type="Proteomes" id="UP000753908">
    <property type="component" value="Unassembled WGS sequence"/>
</dbReference>
<dbReference type="InterPro" id="IPR022642">
    <property type="entry name" value="CheR_C"/>
</dbReference>
<reference evidence="2" key="2">
    <citation type="journal article" date="2022" name="Microbiol. Resour. Announc.">
        <title>Metagenome Sequencing to Explore Phylogenomics of Terrestrial Cyanobacteria.</title>
        <authorList>
            <person name="Ward R.D."/>
            <person name="Stajich J.E."/>
            <person name="Johansen J.R."/>
            <person name="Huntemann M."/>
            <person name="Clum A."/>
            <person name="Foster B."/>
            <person name="Foster B."/>
            <person name="Roux S."/>
            <person name="Palaniappan K."/>
            <person name="Varghese N."/>
            <person name="Mukherjee S."/>
            <person name="Reddy T.B.K."/>
            <person name="Daum C."/>
            <person name="Copeland A."/>
            <person name="Chen I.A."/>
            <person name="Ivanova N.N."/>
            <person name="Kyrpides N.C."/>
            <person name="Shapiro N."/>
            <person name="Eloe-Fadrosh E.A."/>
            <person name="Pietrasiak N."/>
        </authorList>
    </citation>
    <scope>NUCLEOTIDE SEQUENCE</scope>
    <source>
        <strain evidence="2">CPER-KK1</strain>
    </source>
</reference>
<evidence type="ECO:0000259" key="1">
    <source>
        <dbReference type="PROSITE" id="PS50123"/>
    </source>
</evidence>
<evidence type="ECO:0000313" key="3">
    <source>
        <dbReference type="Proteomes" id="UP000753908"/>
    </source>
</evidence>
<dbReference type="SUPFAM" id="SSF53335">
    <property type="entry name" value="S-adenosyl-L-methionine-dependent methyltransferases"/>
    <property type="match status" value="1"/>
</dbReference>
<dbReference type="Pfam" id="PF03705">
    <property type="entry name" value="CheR_N"/>
    <property type="match status" value="1"/>
</dbReference>
<dbReference type="PROSITE" id="PS50123">
    <property type="entry name" value="CHER"/>
    <property type="match status" value="1"/>
</dbReference>
<accession>A0A951PS98</accession>
<comment type="caution">
    <text evidence="2">The sequence shown here is derived from an EMBL/GenBank/DDBJ whole genome shotgun (WGS) entry which is preliminary data.</text>
</comment>
<dbReference type="PANTHER" id="PTHR24422:SF8">
    <property type="entry name" value="CHEMOTAXIS PROTEIN"/>
    <property type="match status" value="1"/>
</dbReference>
<dbReference type="AlphaFoldDB" id="A0A951PS98"/>
<dbReference type="InterPro" id="IPR050903">
    <property type="entry name" value="Bact_Chemotaxis_MeTrfase"/>
</dbReference>
<evidence type="ECO:0000313" key="2">
    <source>
        <dbReference type="EMBL" id="MBW4548808.1"/>
    </source>
</evidence>
<gene>
    <name evidence="2" type="ORF">KME25_31045</name>
</gene>
<dbReference type="Gene3D" id="3.40.50.150">
    <property type="entry name" value="Vaccinia Virus protein VP39"/>
    <property type="match status" value="1"/>
</dbReference>
<dbReference type="InterPro" id="IPR022641">
    <property type="entry name" value="CheR_N"/>
</dbReference>
<sequence length="283" mass="33191">MLQPYYDHVHKQNELEAIEIQLLLEGLFRYYGFDFRDYALASLKRRIWNTIRAEKLSSVSGLQEKVLHDPACLERFLLGLSVNVTAMFRDPSFYLAFRSKVVPLLRTYPFIRIWHAGCSTGEEVYSMAILMEEEGLYHRCRIYATDMNELVLRKAKAGIFSLELMQGYTQHYLRAGGKKSFSEYYTAAYENAIFRSSLKENIIFSQHNLATDGSFNEFNVILCRNVLIYFNQTLQERVHKLLYESLSRFGVLGLGRQESLKFTPHEQHYEALDKREKLYRRVG</sequence>
<protein>
    <submittedName>
        <fullName evidence="2">Protein-glutamate O-methyltransferase CheR</fullName>
    </submittedName>
</protein>
<dbReference type="Pfam" id="PF01739">
    <property type="entry name" value="CheR"/>
    <property type="match status" value="1"/>
</dbReference>
<dbReference type="SUPFAM" id="SSF47757">
    <property type="entry name" value="Chemotaxis receptor methyltransferase CheR, N-terminal domain"/>
    <property type="match status" value="1"/>
</dbReference>
<dbReference type="PANTHER" id="PTHR24422">
    <property type="entry name" value="CHEMOTAXIS PROTEIN METHYLTRANSFERASE"/>
    <property type="match status" value="1"/>
</dbReference>
<dbReference type="SMART" id="SM00138">
    <property type="entry name" value="MeTrc"/>
    <property type="match status" value="1"/>
</dbReference>
<organism evidence="2 3">
    <name type="scientific">Symplocastrum torsivum CPER-KK1</name>
    <dbReference type="NCBI Taxonomy" id="450513"/>
    <lineage>
        <taxon>Bacteria</taxon>
        <taxon>Bacillati</taxon>
        <taxon>Cyanobacteriota</taxon>
        <taxon>Cyanophyceae</taxon>
        <taxon>Oscillatoriophycideae</taxon>
        <taxon>Oscillatoriales</taxon>
        <taxon>Microcoleaceae</taxon>
        <taxon>Symplocastrum</taxon>
    </lineage>
</organism>
<dbReference type="GO" id="GO:0008757">
    <property type="term" value="F:S-adenosylmethionine-dependent methyltransferase activity"/>
    <property type="evidence" value="ECO:0007669"/>
    <property type="project" value="InterPro"/>
</dbReference>
<reference evidence="2" key="1">
    <citation type="submission" date="2021-05" db="EMBL/GenBank/DDBJ databases">
        <authorList>
            <person name="Pietrasiak N."/>
            <person name="Ward R."/>
            <person name="Stajich J.E."/>
            <person name="Kurbessoian T."/>
        </authorList>
    </citation>
    <scope>NUCLEOTIDE SEQUENCE</scope>
    <source>
        <strain evidence="2">CPER-KK1</strain>
    </source>
</reference>